<dbReference type="AlphaFoldDB" id="A0AAJ5RLY9"/>
<organism evidence="12 13">
    <name type="scientific">Lysinibacillus irui</name>
    <dbReference type="NCBI Taxonomy" id="2998077"/>
    <lineage>
        <taxon>Bacteria</taxon>
        <taxon>Bacillati</taxon>
        <taxon>Bacillota</taxon>
        <taxon>Bacilli</taxon>
        <taxon>Bacillales</taxon>
        <taxon>Bacillaceae</taxon>
        <taxon>Lysinibacillus</taxon>
    </lineage>
</organism>
<dbReference type="InterPro" id="IPR005907">
    <property type="entry name" value="G1P_thy_trans_s"/>
</dbReference>
<gene>
    <name evidence="12" type="primary">rfbA</name>
    <name evidence="12" type="ORF">OU989_02970</name>
</gene>
<comment type="function">
    <text evidence="10">Catalyzes the formation of dTDP-glucose, from dTTP and glucose 1-phosphate, as well as its pyrophosphorolysis.</text>
</comment>
<evidence type="ECO:0000256" key="4">
    <source>
        <dbReference type="ARBA" id="ARBA00017654"/>
    </source>
</evidence>
<comment type="similarity">
    <text evidence="2 10">Belongs to the glucose-1-phosphate thymidylyltransferase family.</text>
</comment>
<comment type="cofactor">
    <cofactor evidence="1">
        <name>Mg(2+)</name>
        <dbReference type="ChEBI" id="CHEBI:18420"/>
    </cofactor>
</comment>
<keyword evidence="5 10" id="KW-0808">Transferase</keyword>
<evidence type="ECO:0000256" key="9">
    <source>
        <dbReference type="ARBA" id="ARBA00049336"/>
    </source>
</evidence>
<dbReference type="Gene3D" id="3.90.550.10">
    <property type="entry name" value="Spore Coat Polysaccharide Biosynthesis Protein SpsA, Chain A"/>
    <property type="match status" value="1"/>
</dbReference>
<evidence type="ECO:0000313" key="12">
    <source>
        <dbReference type="EMBL" id="WDV07461.1"/>
    </source>
</evidence>
<reference evidence="12" key="1">
    <citation type="submission" date="2022-11" db="EMBL/GenBank/DDBJ databases">
        <title>Lysinibacillus irui.</title>
        <authorList>
            <person name="Akintayo S.O."/>
        </authorList>
    </citation>
    <scope>NUCLEOTIDE SEQUENCE</scope>
    <source>
        <strain evidence="12">IRB4-01</strain>
    </source>
</reference>
<evidence type="ECO:0000256" key="1">
    <source>
        <dbReference type="ARBA" id="ARBA00001946"/>
    </source>
</evidence>
<dbReference type="FunFam" id="3.90.550.10:FF:000023">
    <property type="entry name" value="Glucose-1-phosphate thymidylyltransferase"/>
    <property type="match status" value="1"/>
</dbReference>
<evidence type="ECO:0000313" key="13">
    <source>
        <dbReference type="Proteomes" id="UP001219585"/>
    </source>
</evidence>
<evidence type="ECO:0000259" key="11">
    <source>
        <dbReference type="Pfam" id="PF00483"/>
    </source>
</evidence>
<proteinExistence type="inferred from homology"/>
<protein>
    <recommendedName>
        <fullName evidence="4 10">Glucose-1-phosphate thymidylyltransferase</fullName>
        <ecNumber evidence="3 10">2.7.7.24</ecNumber>
    </recommendedName>
</protein>
<accession>A0AAJ5RLY9</accession>
<evidence type="ECO:0000256" key="3">
    <source>
        <dbReference type="ARBA" id="ARBA00012461"/>
    </source>
</evidence>
<dbReference type="GO" id="GO:0008879">
    <property type="term" value="F:glucose-1-phosphate thymidylyltransferase activity"/>
    <property type="evidence" value="ECO:0007669"/>
    <property type="project" value="UniProtKB-EC"/>
</dbReference>
<dbReference type="Pfam" id="PF00483">
    <property type="entry name" value="NTP_transferase"/>
    <property type="match status" value="1"/>
</dbReference>
<evidence type="ECO:0000256" key="8">
    <source>
        <dbReference type="ARBA" id="ARBA00022842"/>
    </source>
</evidence>
<dbReference type="SUPFAM" id="SSF53448">
    <property type="entry name" value="Nucleotide-diphospho-sugar transferases"/>
    <property type="match status" value="1"/>
</dbReference>
<keyword evidence="8 10" id="KW-0460">Magnesium</keyword>
<evidence type="ECO:0000256" key="2">
    <source>
        <dbReference type="ARBA" id="ARBA00010480"/>
    </source>
</evidence>
<dbReference type="InterPro" id="IPR029044">
    <property type="entry name" value="Nucleotide-diphossugar_trans"/>
</dbReference>
<evidence type="ECO:0000256" key="5">
    <source>
        <dbReference type="ARBA" id="ARBA00022679"/>
    </source>
</evidence>
<sequence>MKGIILAGGSGTRLYPLTRSISKQILPIYDKPMIYYPLSVLMLTGIKEILVISTSKDLSLFKELLGNGAQWGITIEYAQQSEPKGIADAFIVGEDFIGSDSVCLILGDNIFYGQGFTPVLKKAATLKEGAIVFGYQVKDPERFGVVEFDENLNAISIEEKPNVPKSNFAVTGLYFYDNDVISIAKNVKPSKRGEIEITDVNNEYLNRKKLKVQLLGRGFSWLDTGTFESLLEAGQFVETVQKRQGYMIACLEEIALNNGWIVKEEINIGKGENSYNVYVKYLKDK</sequence>
<dbReference type="KEGG" id="liu:OU989_02970"/>
<keyword evidence="7 10" id="KW-0479">Metal-binding</keyword>
<dbReference type="PANTHER" id="PTHR43532">
    <property type="entry name" value="GLUCOSE-1-PHOSPHATE THYMIDYLYLTRANSFERASE"/>
    <property type="match status" value="1"/>
</dbReference>
<dbReference type="EMBL" id="CP113527">
    <property type="protein sequence ID" value="WDV07461.1"/>
    <property type="molecule type" value="Genomic_DNA"/>
</dbReference>
<keyword evidence="6 10" id="KW-0548">Nucleotidyltransferase</keyword>
<dbReference type="InterPro" id="IPR005835">
    <property type="entry name" value="NTP_transferase_dom"/>
</dbReference>
<dbReference type="EC" id="2.7.7.24" evidence="3 10"/>
<dbReference type="Proteomes" id="UP001219585">
    <property type="component" value="Chromosome"/>
</dbReference>
<dbReference type="PANTHER" id="PTHR43532:SF1">
    <property type="entry name" value="GLUCOSE-1-PHOSPHATE THYMIDYLYLTRANSFERASE 1"/>
    <property type="match status" value="1"/>
</dbReference>
<evidence type="ECO:0000256" key="10">
    <source>
        <dbReference type="RuleBase" id="RU003706"/>
    </source>
</evidence>
<evidence type="ECO:0000256" key="7">
    <source>
        <dbReference type="ARBA" id="ARBA00022723"/>
    </source>
</evidence>
<feature type="domain" description="Nucleotidyl transferase" evidence="11">
    <location>
        <begin position="2"/>
        <end position="238"/>
    </location>
</feature>
<evidence type="ECO:0000256" key="6">
    <source>
        <dbReference type="ARBA" id="ARBA00022695"/>
    </source>
</evidence>
<dbReference type="GO" id="GO:0046872">
    <property type="term" value="F:metal ion binding"/>
    <property type="evidence" value="ECO:0007669"/>
    <property type="project" value="UniProtKB-KW"/>
</dbReference>
<name>A0AAJ5RLY9_9BACI</name>
<dbReference type="NCBIfam" id="TIGR01207">
    <property type="entry name" value="rmlA"/>
    <property type="match status" value="1"/>
</dbReference>
<dbReference type="RefSeq" id="WP_274795632.1">
    <property type="nucleotide sequence ID" value="NZ_CP113527.1"/>
</dbReference>
<dbReference type="CDD" id="cd02538">
    <property type="entry name" value="G1P_TT_short"/>
    <property type="match status" value="1"/>
</dbReference>
<comment type="catalytic activity">
    <reaction evidence="9 10">
        <text>dTTP + alpha-D-glucose 1-phosphate + H(+) = dTDP-alpha-D-glucose + diphosphate</text>
        <dbReference type="Rhea" id="RHEA:15225"/>
        <dbReference type="ChEBI" id="CHEBI:15378"/>
        <dbReference type="ChEBI" id="CHEBI:33019"/>
        <dbReference type="ChEBI" id="CHEBI:37568"/>
        <dbReference type="ChEBI" id="CHEBI:57477"/>
        <dbReference type="ChEBI" id="CHEBI:58601"/>
        <dbReference type="EC" id="2.7.7.24"/>
    </reaction>
</comment>